<proteinExistence type="predicted"/>
<organism evidence="1 2">
    <name type="scientific">Listeria marthii FSL S4-120</name>
    <dbReference type="NCBI Taxonomy" id="702457"/>
    <lineage>
        <taxon>Bacteria</taxon>
        <taxon>Bacillati</taxon>
        <taxon>Bacillota</taxon>
        <taxon>Bacilli</taxon>
        <taxon>Bacillales</taxon>
        <taxon>Listeriaceae</taxon>
        <taxon>Listeria</taxon>
    </lineage>
</organism>
<comment type="caution">
    <text evidence="1">The sequence shown here is derived from an EMBL/GenBank/DDBJ whole genome shotgun (WGS) entry which is preliminary data.</text>
</comment>
<evidence type="ECO:0000313" key="1">
    <source>
        <dbReference type="EMBL" id="EFR86493.1"/>
    </source>
</evidence>
<keyword evidence="2" id="KW-1185">Reference proteome</keyword>
<evidence type="ECO:0000313" key="2">
    <source>
        <dbReference type="Proteomes" id="UP000003412"/>
    </source>
</evidence>
<sequence length="48" mass="5042">LCIAELNEIPANSSLFTFFITAFMDVKTASKISVGLSSAFPVSSVISS</sequence>
<feature type="non-terminal residue" evidence="1">
    <location>
        <position position="1"/>
    </location>
</feature>
<dbReference type="EMBL" id="ADXF01001080">
    <property type="protein sequence ID" value="EFR86493.1"/>
    <property type="molecule type" value="Genomic_DNA"/>
</dbReference>
<protein>
    <submittedName>
        <fullName evidence="1">Uncharacterized protein</fullName>
    </submittedName>
</protein>
<accession>A0ABP2JWF7</accession>
<reference evidence="1 2" key="1">
    <citation type="journal article" date="2010" name="Microbiol. Resour. Announc.">
        <title>Comparative genomics of the bacterial genus Listeria: Genome evolution is characterized by limited gene acquisition and limited gene loss.</title>
        <authorList>
            <person name="den Bakker H.C."/>
            <person name="Cummings C.A."/>
            <person name="Ferreira V."/>
            <person name="Vatta P."/>
            <person name="Orsi R.H."/>
            <person name="Degoricija L."/>
            <person name="Barker M."/>
            <person name="Petrauskene O."/>
            <person name="Furtado M.R."/>
            <person name="Wiedmann M."/>
        </authorList>
    </citation>
    <scope>NUCLEOTIDE SEQUENCE [LARGE SCALE GENOMIC DNA]</scope>
    <source>
        <strain evidence="1 2">FSL S4-120</strain>
    </source>
</reference>
<gene>
    <name evidence="1" type="ORF">NT05LM_3158</name>
</gene>
<name>A0ABP2JWF7_9LIST</name>
<dbReference type="Proteomes" id="UP000003412">
    <property type="component" value="Chromosome"/>
</dbReference>